<dbReference type="AlphaFoldDB" id="A0A1V4SKC2"/>
<name>A0A1V4SKC2_RUMHU</name>
<protein>
    <submittedName>
        <fullName evidence="2">Uncharacterized protein</fullName>
    </submittedName>
</protein>
<comment type="caution">
    <text evidence="2">The sequence shown here is derived from an EMBL/GenBank/DDBJ whole genome shotgun (WGS) entry which is preliminary data.</text>
</comment>
<dbReference type="Proteomes" id="UP000191554">
    <property type="component" value="Unassembled WGS sequence"/>
</dbReference>
<proteinExistence type="predicted"/>
<feature type="region of interest" description="Disordered" evidence="1">
    <location>
        <begin position="1"/>
        <end position="42"/>
    </location>
</feature>
<reference evidence="2 3" key="1">
    <citation type="submission" date="2017-03" db="EMBL/GenBank/DDBJ databases">
        <title>Genome sequence of Clostridium hungatei DSM 14427.</title>
        <authorList>
            <person name="Poehlein A."/>
            <person name="Daniel R."/>
        </authorList>
    </citation>
    <scope>NUCLEOTIDE SEQUENCE [LARGE SCALE GENOMIC DNA]</scope>
    <source>
        <strain evidence="2 3">DSM 14427</strain>
    </source>
</reference>
<evidence type="ECO:0000313" key="3">
    <source>
        <dbReference type="Proteomes" id="UP000191554"/>
    </source>
</evidence>
<evidence type="ECO:0000313" key="2">
    <source>
        <dbReference type="EMBL" id="OPX44233.1"/>
    </source>
</evidence>
<accession>A0A1V4SKC2</accession>
<dbReference type="RefSeq" id="WP_278247529.1">
    <property type="nucleotide sequence ID" value="NZ_MZGX01000010.1"/>
</dbReference>
<keyword evidence="3" id="KW-1185">Reference proteome</keyword>
<organism evidence="2 3">
    <name type="scientific">Ruminiclostridium hungatei</name>
    <name type="common">Clostridium hungatei</name>
    <dbReference type="NCBI Taxonomy" id="48256"/>
    <lineage>
        <taxon>Bacteria</taxon>
        <taxon>Bacillati</taxon>
        <taxon>Bacillota</taxon>
        <taxon>Clostridia</taxon>
        <taxon>Eubacteriales</taxon>
        <taxon>Oscillospiraceae</taxon>
        <taxon>Ruminiclostridium</taxon>
    </lineage>
</organism>
<sequence length="42" mass="4672">MFKGKKHKTTSKPGAQNKEEQAAIQNPDNPELSTKYKGKQGK</sequence>
<feature type="compositionally biased region" description="Basic residues" evidence="1">
    <location>
        <begin position="1"/>
        <end position="10"/>
    </location>
</feature>
<gene>
    <name evidence="2" type="ORF">CLHUN_17870</name>
</gene>
<feature type="compositionally biased region" description="Polar residues" evidence="1">
    <location>
        <begin position="23"/>
        <end position="32"/>
    </location>
</feature>
<dbReference type="EMBL" id="MZGX01000010">
    <property type="protein sequence ID" value="OPX44233.1"/>
    <property type="molecule type" value="Genomic_DNA"/>
</dbReference>
<evidence type="ECO:0000256" key="1">
    <source>
        <dbReference type="SAM" id="MobiDB-lite"/>
    </source>
</evidence>